<comment type="caution">
    <text evidence="1">The sequence shown here is derived from an EMBL/GenBank/DDBJ whole genome shotgun (WGS) entry which is preliminary data.</text>
</comment>
<evidence type="ECO:0000313" key="1">
    <source>
        <dbReference type="EMBL" id="KAG0436655.1"/>
    </source>
</evidence>
<evidence type="ECO:0000313" key="2">
    <source>
        <dbReference type="Proteomes" id="UP000805193"/>
    </source>
</evidence>
<proteinExistence type="predicted"/>
<dbReference type="Proteomes" id="UP000805193">
    <property type="component" value="Unassembled WGS sequence"/>
</dbReference>
<gene>
    <name evidence="1" type="ORF">HPB47_017836</name>
</gene>
<keyword evidence="2" id="KW-1185">Reference proteome</keyword>
<dbReference type="EMBL" id="JABSTQ010006814">
    <property type="protein sequence ID" value="KAG0436655.1"/>
    <property type="molecule type" value="Genomic_DNA"/>
</dbReference>
<protein>
    <submittedName>
        <fullName evidence="1">Uncharacterized protein</fullName>
    </submittedName>
</protein>
<accession>A0AC60QMA4</accession>
<organism evidence="1 2">
    <name type="scientific">Ixodes persulcatus</name>
    <name type="common">Taiga tick</name>
    <dbReference type="NCBI Taxonomy" id="34615"/>
    <lineage>
        <taxon>Eukaryota</taxon>
        <taxon>Metazoa</taxon>
        <taxon>Ecdysozoa</taxon>
        <taxon>Arthropoda</taxon>
        <taxon>Chelicerata</taxon>
        <taxon>Arachnida</taxon>
        <taxon>Acari</taxon>
        <taxon>Parasitiformes</taxon>
        <taxon>Ixodida</taxon>
        <taxon>Ixodoidea</taxon>
        <taxon>Ixodidae</taxon>
        <taxon>Ixodinae</taxon>
        <taxon>Ixodes</taxon>
    </lineage>
</organism>
<sequence length="973" mass="108047">MTEATQLPCRDEPDQTNTMQHCVGEGEEEARVVEPTTSTEAQLNVDVDMADTGALATKRPRELDSDSDSDAVKVGYDSNPEELPEKTAWKTATTRRRKSRPAPICVSEPRGLDKPTGDAVMSRYFVRFSRRERRISANCRALSTKATHRMNVEQCTDVSFGRSGASRVLLRSARDGTLIHVISVGLILTILITMAAMFQAAEVVARLSAGDADDYDKVKSSLLKRYRLSAEAFRQRFRNASKKSSEGYSEFAYGLKTNLREWLKSEEVYECRDKVVECVCLEQFFRSIPQSVNLWVQDRVGVDSVERAAELAEEYATRRKLSGEESEPGRSDQRKTFRQGNDSRENGPEKPEAGQKVPEKNAEHSNGDEARKSPTGQFEARKPFLCYNCQEPGHTAARCKKPRVVFSYVNGSDGDLKLLRPYLHELHVNGKPCRVLRDSAATMDVVHLSYVTPSDFTGKVFLVKKISLKTHVLSWGPFQARAKDRPVACPLCQGGTDKPAAVPESQPLNVDLAERLPDFPGTPGKGSELLFDARSWMVRTRVHRGKYSYVDVRCTGRTQGVEETAKPGILECAGLPPEVACGGNMALAMGLRDRDKDEAEQYGLLDKELYLGARKSICLFRAKNSGLTRHGITYNLSTFPYHLCTHAIYWHATVDRTNQLRAGDLEVDVVQHGFRKFPGLKSANPFLRVFIGVEDDSGLHRVSQDSGSTVNFTLKSLRWVVEHRYDGIFLRWTPPMKDGSSKFPSLAVHMLRTFKRVRHLSVGVVMPVYSTSVDFYSDLSHLVNILEPHSVVVDPLAATSTNSYFKNLFPYTPETLIKYGKLLFKVTMAGGSTNPTLCYPVSIAGYSLALDQSGLSSGRKAAPVLVNHQQLSGLAVASYDSTCHSSVWNDSIRLRYGVLAARKSEWLTYQDAQSLEQLLDAMANVTQGASCLGVWDPEFDDFAGHCGNDPGPGSYPLTRIVFEGRPTVAGLLE</sequence>
<reference evidence="1 2" key="1">
    <citation type="journal article" date="2020" name="Cell">
        <title>Large-Scale Comparative Analyses of Tick Genomes Elucidate Their Genetic Diversity and Vector Capacities.</title>
        <authorList>
            <consortium name="Tick Genome and Microbiome Consortium (TIGMIC)"/>
            <person name="Jia N."/>
            <person name="Wang J."/>
            <person name="Shi W."/>
            <person name="Du L."/>
            <person name="Sun Y."/>
            <person name="Zhan W."/>
            <person name="Jiang J.F."/>
            <person name="Wang Q."/>
            <person name="Zhang B."/>
            <person name="Ji P."/>
            <person name="Bell-Sakyi L."/>
            <person name="Cui X.M."/>
            <person name="Yuan T.T."/>
            <person name="Jiang B.G."/>
            <person name="Yang W.F."/>
            <person name="Lam T.T."/>
            <person name="Chang Q.C."/>
            <person name="Ding S.J."/>
            <person name="Wang X.J."/>
            <person name="Zhu J.G."/>
            <person name="Ruan X.D."/>
            <person name="Zhao L."/>
            <person name="Wei J.T."/>
            <person name="Ye R.Z."/>
            <person name="Que T.C."/>
            <person name="Du C.H."/>
            <person name="Zhou Y.H."/>
            <person name="Cheng J.X."/>
            <person name="Dai P.F."/>
            <person name="Guo W.B."/>
            <person name="Han X.H."/>
            <person name="Huang E.J."/>
            <person name="Li L.F."/>
            <person name="Wei W."/>
            <person name="Gao Y.C."/>
            <person name="Liu J.Z."/>
            <person name="Shao H.Z."/>
            <person name="Wang X."/>
            <person name="Wang C.C."/>
            <person name="Yang T.C."/>
            <person name="Huo Q.B."/>
            <person name="Li W."/>
            <person name="Chen H.Y."/>
            <person name="Chen S.E."/>
            <person name="Zhou L.G."/>
            <person name="Ni X.B."/>
            <person name="Tian J.H."/>
            <person name="Sheng Y."/>
            <person name="Liu T."/>
            <person name="Pan Y.S."/>
            <person name="Xia L.Y."/>
            <person name="Li J."/>
            <person name="Zhao F."/>
            <person name="Cao W.C."/>
        </authorList>
    </citation>
    <scope>NUCLEOTIDE SEQUENCE [LARGE SCALE GENOMIC DNA]</scope>
    <source>
        <strain evidence="1">Iper-2018</strain>
    </source>
</reference>
<name>A0AC60QMA4_IXOPE</name>